<keyword evidence="15" id="KW-0966">Cell projection</keyword>
<dbReference type="InterPro" id="IPR054714">
    <property type="entry name" value="GPR158_179_extracellular"/>
</dbReference>
<keyword evidence="14" id="KW-0628">Postsynaptic cell membrane</keyword>
<organism evidence="21 22">
    <name type="scientific">Frankliniella occidentalis</name>
    <name type="common">Western flower thrips</name>
    <name type="synonym">Euthrips occidentalis</name>
    <dbReference type="NCBI Taxonomy" id="133901"/>
    <lineage>
        <taxon>Eukaryota</taxon>
        <taxon>Metazoa</taxon>
        <taxon>Ecdysozoa</taxon>
        <taxon>Arthropoda</taxon>
        <taxon>Hexapoda</taxon>
        <taxon>Insecta</taxon>
        <taxon>Pterygota</taxon>
        <taxon>Neoptera</taxon>
        <taxon>Paraneoptera</taxon>
        <taxon>Thysanoptera</taxon>
        <taxon>Terebrantia</taxon>
        <taxon>Thripoidea</taxon>
        <taxon>Thripidae</taxon>
        <taxon>Frankliniella</taxon>
    </lineage>
</organism>
<feature type="transmembrane region" description="Helical" evidence="18">
    <location>
        <begin position="512"/>
        <end position="531"/>
    </location>
</feature>
<evidence type="ECO:0000256" key="2">
    <source>
        <dbReference type="ARBA" id="ARBA00007242"/>
    </source>
</evidence>
<evidence type="ECO:0000256" key="1">
    <source>
        <dbReference type="ARBA" id="ARBA00004487"/>
    </source>
</evidence>
<comment type="similarity">
    <text evidence="2">Belongs to the G-protein coupled receptor 3 family.</text>
</comment>
<evidence type="ECO:0000256" key="18">
    <source>
        <dbReference type="SAM" id="Phobius"/>
    </source>
</evidence>
<keyword evidence="7" id="KW-0770">Synapse</keyword>
<keyword evidence="9 18" id="KW-0472">Membrane</keyword>
<evidence type="ECO:0000256" key="11">
    <source>
        <dbReference type="ARBA" id="ARBA00023170"/>
    </source>
</evidence>
<dbReference type="PANTHER" id="PTHR32546:SF16">
    <property type="entry name" value="G-PROTEIN COUPLED RECEPTOR CG31760-RELATED"/>
    <property type="match status" value="1"/>
</dbReference>
<dbReference type="GO" id="GO:0043005">
    <property type="term" value="C:neuron projection"/>
    <property type="evidence" value="ECO:0007669"/>
    <property type="project" value="UniProtKB-SubCell"/>
</dbReference>
<feature type="transmembrane region" description="Helical" evidence="18">
    <location>
        <begin position="363"/>
        <end position="384"/>
    </location>
</feature>
<dbReference type="CDD" id="cd15293">
    <property type="entry name" value="7tmC_GPR158-like"/>
    <property type="match status" value="1"/>
</dbReference>
<gene>
    <name evidence="22" type="primary">LOC113217356</name>
</gene>
<keyword evidence="17" id="KW-0175">Coiled coil</keyword>
<evidence type="ECO:0000256" key="12">
    <source>
        <dbReference type="ARBA" id="ARBA00023180"/>
    </source>
</evidence>
<dbReference type="Pfam" id="PF22572">
    <property type="entry name" value="GPR158_179_EC"/>
    <property type="match status" value="1"/>
</dbReference>
<dbReference type="InterPro" id="IPR017978">
    <property type="entry name" value="GPCR_3_C"/>
</dbReference>
<evidence type="ECO:0000256" key="17">
    <source>
        <dbReference type="SAM" id="Coils"/>
    </source>
</evidence>
<evidence type="ECO:0000256" key="4">
    <source>
        <dbReference type="ARBA" id="ARBA00022692"/>
    </source>
</evidence>
<keyword evidence="3" id="KW-1003">Cell membrane</keyword>
<evidence type="ECO:0000256" key="8">
    <source>
        <dbReference type="ARBA" id="ARBA00023040"/>
    </source>
</evidence>
<sequence>MGPGRVPWVVVGAVLLQLMPAAGALDASTRKDSEDALQVVHDVSTGSLGTLCLADQHFRSLSAAVDARRYDSLRQKADMAALVLKDLGVAHHNGLLDALTRALLLSERHVVSARILALNASTGGVVNMVEWHAEGEGLALVGPTRAHPASLPADPADLPWYEDSATSPTLRSPKFVDSPANVSFRGWWTFPYFSCSSRRWLLSYSVPVPPTSRHPTKGFLSVDVDLSMLEVNQCEAKNSPQRHVPAEEQQISVFHGTHKCDNITTECVHTPGAGWARGSYYCRCRPGYYSHSNRGIFNGTVVEQAWQEYEQAQQGLQGLSQEQPAPWSKGPLSLFLCQQCAPGCETCRGPEPCLARYNWPFRISLLVVSVCCVVMVLALAAYVYHNRRIKVFKVASPIFLAITLLGCAMMYLELAAIFPVLDSYSCIATKWARHLGFCITYTALLMKTWRVSLTYRVKSAHKIKLTDKQLLQWMFPILLVMLIFLGAWTLSAPPQAEVIKDSHGLAFKQCQYNWWDHSLSIGEVLFLLWGIKVCYNVRNAESLYNEARLISYAIYNIAIVNTTMVAFHLFIFPHAGPDIKYLLGFIRTQLSTSVTVGLVFAPKVVRVLRGQGDQWDNRARARGVTASFSLNGIGLVPEETADLYQENEELKEEIQKLAAQIEFSKIVAMELHNRHLKPKPGGYFSQGQAVTLQSPMGGGGGGIGGPFGTRTTTTQGCPGPGNNGGLFRARNSMGDESIASSASAAASAEALGAGGEVNSYYVTITISTLLGVEGYITLSKAFDLPKKRHQCTLKTDTHSLFHDDAS</sequence>
<evidence type="ECO:0000256" key="14">
    <source>
        <dbReference type="ARBA" id="ARBA00023257"/>
    </source>
</evidence>
<keyword evidence="10" id="KW-1015">Disulfide bond</keyword>
<dbReference type="GO" id="GO:0004930">
    <property type="term" value="F:G protein-coupled receptor activity"/>
    <property type="evidence" value="ECO:0007669"/>
    <property type="project" value="UniProtKB-KW"/>
</dbReference>
<feature type="transmembrane region" description="Helical" evidence="18">
    <location>
        <begin position="470"/>
        <end position="492"/>
    </location>
</feature>
<reference evidence="22" key="1">
    <citation type="submission" date="2025-08" db="UniProtKB">
        <authorList>
            <consortium name="RefSeq"/>
        </authorList>
    </citation>
    <scope>IDENTIFICATION</scope>
    <source>
        <tissue evidence="22">Whole organism</tissue>
    </source>
</reference>
<evidence type="ECO:0000256" key="10">
    <source>
        <dbReference type="ARBA" id="ARBA00023157"/>
    </source>
</evidence>
<dbReference type="OrthoDB" id="2129233at2759"/>
<dbReference type="KEGG" id="foc:113217356"/>
<evidence type="ECO:0000256" key="6">
    <source>
        <dbReference type="ARBA" id="ARBA00022989"/>
    </source>
</evidence>
<feature type="chain" id="PRO_5039072297" evidence="19">
    <location>
        <begin position="25"/>
        <end position="806"/>
    </location>
</feature>
<evidence type="ECO:0000256" key="9">
    <source>
        <dbReference type="ARBA" id="ARBA00023136"/>
    </source>
</evidence>
<name>A0A6J1TJT6_FRAOC</name>
<keyword evidence="4 18" id="KW-0812">Transmembrane</keyword>
<feature type="transmembrane region" description="Helical" evidence="18">
    <location>
        <begin position="391"/>
        <end position="411"/>
    </location>
</feature>
<feature type="signal peptide" evidence="19">
    <location>
        <begin position="1"/>
        <end position="24"/>
    </location>
</feature>
<dbReference type="CDD" id="cd00053">
    <property type="entry name" value="EGF"/>
    <property type="match status" value="1"/>
</dbReference>
<dbReference type="PANTHER" id="PTHR32546">
    <property type="entry name" value="G-PROTEIN COUPLED RECEPTOR 158-RELATED"/>
    <property type="match status" value="1"/>
</dbReference>
<evidence type="ECO:0000313" key="22">
    <source>
        <dbReference type="RefSeq" id="XP_026293007.2"/>
    </source>
</evidence>
<evidence type="ECO:0000256" key="15">
    <source>
        <dbReference type="ARBA" id="ARBA00023273"/>
    </source>
</evidence>
<keyword evidence="21" id="KW-1185">Reference proteome</keyword>
<proteinExistence type="inferred from homology"/>
<dbReference type="GO" id="GO:0045211">
    <property type="term" value="C:postsynaptic membrane"/>
    <property type="evidence" value="ECO:0007669"/>
    <property type="project" value="UniProtKB-SubCell"/>
</dbReference>
<accession>A0A6J1TJT6</accession>
<keyword evidence="6 18" id="KW-1133">Transmembrane helix</keyword>
<evidence type="ECO:0000256" key="7">
    <source>
        <dbReference type="ARBA" id="ARBA00023018"/>
    </source>
</evidence>
<evidence type="ECO:0000313" key="21">
    <source>
        <dbReference type="Proteomes" id="UP000504606"/>
    </source>
</evidence>
<feature type="transmembrane region" description="Helical" evidence="18">
    <location>
        <begin position="431"/>
        <end position="449"/>
    </location>
</feature>
<evidence type="ECO:0000256" key="13">
    <source>
        <dbReference type="ARBA" id="ARBA00023224"/>
    </source>
</evidence>
<dbReference type="AlphaFoldDB" id="A0A6J1TJT6"/>
<evidence type="ECO:0000256" key="5">
    <source>
        <dbReference type="ARBA" id="ARBA00022729"/>
    </source>
</evidence>
<comment type="subcellular location">
    <subcellularLocation>
        <location evidence="1">Cell projection</location>
        <location evidence="1">Neuron projection</location>
    </subcellularLocation>
    <subcellularLocation>
        <location evidence="16">Postsynaptic cell membrane</location>
        <topology evidence="16">Multi-pass membrane protein</topology>
    </subcellularLocation>
</comment>
<dbReference type="RefSeq" id="XP_026293007.2">
    <property type="nucleotide sequence ID" value="XM_026437222.2"/>
</dbReference>
<evidence type="ECO:0000256" key="16">
    <source>
        <dbReference type="ARBA" id="ARBA00034104"/>
    </source>
</evidence>
<dbReference type="GeneID" id="113217356"/>
<dbReference type="InterPro" id="IPR043458">
    <property type="entry name" value="GPR158/179"/>
</dbReference>
<feature type="coiled-coil region" evidence="17">
    <location>
        <begin position="640"/>
        <end position="667"/>
    </location>
</feature>
<evidence type="ECO:0000256" key="3">
    <source>
        <dbReference type="ARBA" id="ARBA00022475"/>
    </source>
</evidence>
<feature type="transmembrane region" description="Helical" evidence="18">
    <location>
        <begin position="552"/>
        <end position="575"/>
    </location>
</feature>
<evidence type="ECO:0000259" key="20">
    <source>
        <dbReference type="PROSITE" id="PS50259"/>
    </source>
</evidence>
<feature type="domain" description="G-protein coupled receptors family 3 profile" evidence="20">
    <location>
        <begin position="361"/>
        <end position="608"/>
    </location>
</feature>
<keyword evidence="13" id="KW-0807">Transducer</keyword>
<protein>
    <submittedName>
        <fullName evidence="22">Probable G-protein coupled receptor CG31760</fullName>
    </submittedName>
</protein>
<keyword evidence="5 19" id="KW-0732">Signal</keyword>
<evidence type="ECO:0000256" key="19">
    <source>
        <dbReference type="SAM" id="SignalP"/>
    </source>
</evidence>
<dbReference type="Proteomes" id="UP000504606">
    <property type="component" value="Unplaced"/>
</dbReference>
<keyword evidence="11 22" id="KW-0675">Receptor</keyword>
<dbReference type="PROSITE" id="PS50259">
    <property type="entry name" value="G_PROTEIN_RECEP_F3_4"/>
    <property type="match status" value="1"/>
</dbReference>
<dbReference type="Pfam" id="PF00003">
    <property type="entry name" value="7tm_3"/>
    <property type="match status" value="1"/>
</dbReference>
<keyword evidence="8" id="KW-0297">G-protein coupled receptor</keyword>
<keyword evidence="12" id="KW-0325">Glycoprotein</keyword>